<accession>A0A7Z0EI83</accession>
<keyword evidence="3" id="KW-1185">Reference proteome</keyword>
<evidence type="ECO:0000256" key="1">
    <source>
        <dbReference type="SAM" id="Phobius"/>
    </source>
</evidence>
<reference evidence="2 3" key="1">
    <citation type="submission" date="2020-07" db="EMBL/GenBank/DDBJ databases">
        <title>Sequencing the genomes of 1000 actinobacteria strains.</title>
        <authorList>
            <person name="Klenk H.-P."/>
        </authorList>
    </citation>
    <scope>NUCLEOTIDE SEQUENCE [LARGE SCALE GENOMIC DNA]</scope>
    <source>
        <strain evidence="2 3">DSM 44442</strain>
    </source>
</reference>
<evidence type="ECO:0000313" key="2">
    <source>
        <dbReference type="EMBL" id="NYJ32543.1"/>
    </source>
</evidence>
<protein>
    <submittedName>
        <fullName evidence="2">Antibiotic biosynthesis monooxygenase (ABM) superfamily enzyme</fullName>
    </submittedName>
</protein>
<comment type="caution">
    <text evidence="2">The sequence shown here is derived from an EMBL/GenBank/DDBJ whole genome shotgun (WGS) entry which is preliminary data.</text>
</comment>
<dbReference type="GO" id="GO:0004497">
    <property type="term" value="F:monooxygenase activity"/>
    <property type="evidence" value="ECO:0007669"/>
    <property type="project" value="UniProtKB-KW"/>
</dbReference>
<dbReference type="InterPro" id="IPR038762">
    <property type="entry name" value="ABM_predict"/>
</dbReference>
<keyword evidence="1" id="KW-0812">Transmembrane</keyword>
<dbReference type="AlphaFoldDB" id="A0A7Z0EI83"/>
<keyword evidence="1" id="KW-0472">Membrane</keyword>
<dbReference type="Proteomes" id="UP000572051">
    <property type="component" value="Unassembled WGS sequence"/>
</dbReference>
<evidence type="ECO:0000313" key="3">
    <source>
        <dbReference type="Proteomes" id="UP000572051"/>
    </source>
</evidence>
<feature type="transmembrane region" description="Helical" evidence="1">
    <location>
        <begin position="9"/>
        <end position="28"/>
    </location>
</feature>
<sequence>MRPPRYKTAVVSWLAVYPIITLLLWLLGPVVSELPIPVVTLILTVVLVTLQTYVVMPFMTRLFRPWLMSGQSPAEPRDGGGDASR</sequence>
<dbReference type="PANTHER" id="PTHR40057">
    <property type="entry name" value="SLR1162 PROTEIN"/>
    <property type="match status" value="1"/>
</dbReference>
<dbReference type="RefSeq" id="WP_179820418.1">
    <property type="nucleotide sequence ID" value="NZ_JACCFS010000001.1"/>
</dbReference>
<organism evidence="2 3">
    <name type="scientific">Nocardiopsis aegyptia</name>
    <dbReference type="NCBI Taxonomy" id="220378"/>
    <lineage>
        <taxon>Bacteria</taxon>
        <taxon>Bacillati</taxon>
        <taxon>Actinomycetota</taxon>
        <taxon>Actinomycetes</taxon>
        <taxon>Streptosporangiales</taxon>
        <taxon>Nocardiopsidaceae</taxon>
        <taxon>Nocardiopsis</taxon>
    </lineage>
</organism>
<proteinExistence type="predicted"/>
<dbReference type="PANTHER" id="PTHR40057:SF1">
    <property type="entry name" value="SLR1162 PROTEIN"/>
    <property type="match status" value="1"/>
</dbReference>
<keyword evidence="2" id="KW-0560">Oxidoreductase</keyword>
<gene>
    <name evidence="2" type="ORF">HNR10_000424</name>
</gene>
<keyword evidence="2" id="KW-0503">Monooxygenase</keyword>
<keyword evidence="1" id="KW-1133">Transmembrane helix</keyword>
<feature type="transmembrane region" description="Helical" evidence="1">
    <location>
        <begin position="34"/>
        <end position="56"/>
    </location>
</feature>
<name>A0A7Z0EI83_9ACTN</name>
<dbReference type="EMBL" id="JACCFS010000001">
    <property type="protein sequence ID" value="NYJ32543.1"/>
    <property type="molecule type" value="Genomic_DNA"/>
</dbReference>